<keyword evidence="4" id="KW-0720">Serine protease</keyword>
<evidence type="ECO:0000259" key="6">
    <source>
        <dbReference type="Pfam" id="PF01471"/>
    </source>
</evidence>
<dbReference type="SUPFAM" id="SSF47090">
    <property type="entry name" value="PGBD-like"/>
    <property type="match status" value="1"/>
</dbReference>
<dbReference type="PRINTS" id="PR00723">
    <property type="entry name" value="SUBTILISIN"/>
</dbReference>
<dbReference type="Pfam" id="PF00082">
    <property type="entry name" value="Peptidase_S8"/>
    <property type="match status" value="1"/>
</dbReference>
<comment type="similarity">
    <text evidence="1">Belongs to the peptidase S8 family.</text>
</comment>
<dbReference type="InterPro" id="IPR036365">
    <property type="entry name" value="PGBD-like_sf"/>
</dbReference>
<dbReference type="SUPFAM" id="SSF52743">
    <property type="entry name" value="Subtilisin-like"/>
    <property type="match status" value="1"/>
</dbReference>
<dbReference type="GeneID" id="39420092"/>
<dbReference type="InterPro" id="IPR002477">
    <property type="entry name" value="Peptidoglycan-bd-like"/>
</dbReference>
<evidence type="ECO:0000259" key="5">
    <source>
        <dbReference type="Pfam" id="PF00082"/>
    </source>
</evidence>
<dbReference type="InterPro" id="IPR023828">
    <property type="entry name" value="Peptidase_S8_Ser-AS"/>
</dbReference>
<gene>
    <name evidence="7" type="ORF">NFRAN_0578</name>
</gene>
<dbReference type="PANTHER" id="PTHR43806:SF11">
    <property type="entry name" value="CEREVISIN-RELATED"/>
    <property type="match status" value="1"/>
</dbReference>
<dbReference type="EMBL" id="LR216287">
    <property type="protein sequence ID" value="VFJ12900.1"/>
    <property type="molecule type" value="Genomic_DNA"/>
</dbReference>
<proteinExistence type="inferred from homology"/>
<dbReference type="GO" id="GO:0004252">
    <property type="term" value="F:serine-type endopeptidase activity"/>
    <property type="evidence" value="ECO:0007669"/>
    <property type="project" value="InterPro"/>
</dbReference>
<dbReference type="InterPro" id="IPR036366">
    <property type="entry name" value="PGBDSf"/>
</dbReference>
<evidence type="ECO:0008006" key="9">
    <source>
        <dbReference type="Google" id="ProtNLM"/>
    </source>
</evidence>
<feature type="domain" description="Peptidase S8/S53" evidence="5">
    <location>
        <begin position="163"/>
        <end position="436"/>
    </location>
</feature>
<dbReference type="AlphaFoldDB" id="A0A484IB45"/>
<dbReference type="Proteomes" id="UP000294299">
    <property type="component" value="Chromosome NFRAN"/>
</dbReference>
<dbReference type="Pfam" id="PF01471">
    <property type="entry name" value="PG_binding_1"/>
    <property type="match status" value="1"/>
</dbReference>
<feature type="domain" description="Peptidoglycan binding-like" evidence="6">
    <location>
        <begin position="483"/>
        <end position="548"/>
    </location>
</feature>
<evidence type="ECO:0000256" key="3">
    <source>
        <dbReference type="ARBA" id="ARBA00022801"/>
    </source>
</evidence>
<dbReference type="InterPro" id="IPR000209">
    <property type="entry name" value="Peptidase_S8/S53_dom"/>
</dbReference>
<evidence type="ECO:0000313" key="8">
    <source>
        <dbReference type="Proteomes" id="UP000294299"/>
    </source>
</evidence>
<dbReference type="GO" id="GO:0006508">
    <property type="term" value="P:proteolysis"/>
    <property type="evidence" value="ECO:0007669"/>
    <property type="project" value="UniProtKB-KW"/>
</dbReference>
<dbReference type="InterPro" id="IPR015500">
    <property type="entry name" value="Peptidase_S8_subtilisin-rel"/>
</dbReference>
<dbReference type="InterPro" id="IPR036852">
    <property type="entry name" value="Peptidase_S8/S53_dom_sf"/>
</dbReference>
<dbReference type="PANTHER" id="PTHR43806">
    <property type="entry name" value="PEPTIDASE S8"/>
    <property type="match status" value="1"/>
</dbReference>
<keyword evidence="3" id="KW-0378">Hydrolase</keyword>
<keyword evidence="8" id="KW-1185">Reference proteome</keyword>
<dbReference type="RefSeq" id="WP_134482912.1">
    <property type="nucleotide sequence ID" value="NZ_LR216287.1"/>
</dbReference>
<organism evidence="7 8">
    <name type="scientific">Candidatus Nitrosocosmicus franklandianus</name>
    <dbReference type="NCBI Taxonomy" id="1798806"/>
    <lineage>
        <taxon>Archaea</taxon>
        <taxon>Nitrososphaerota</taxon>
        <taxon>Nitrososphaeria</taxon>
        <taxon>Nitrososphaerales</taxon>
        <taxon>Nitrososphaeraceae</taxon>
        <taxon>Candidatus Nitrosocosmicus</taxon>
    </lineage>
</organism>
<evidence type="ECO:0000256" key="1">
    <source>
        <dbReference type="ARBA" id="ARBA00011073"/>
    </source>
</evidence>
<keyword evidence="2" id="KW-0645">Protease</keyword>
<dbReference type="OrthoDB" id="359412at2157"/>
<evidence type="ECO:0000256" key="4">
    <source>
        <dbReference type="ARBA" id="ARBA00022825"/>
    </source>
</evidence>
<protein>
    <recommendedName>
        <fullName evidence="9">Subtilisin</fullName>
    </recommendedName>
</protein>
<reference evidence="7 8" key="1">
    <citation type="submission" date="2019-02" db="EMBL/GenBank/DDBJ databases">
        <authorList>
            <person name="Lehtovirta-Morley E L."/>
        </authorList>
    </citation>
    <scope>NUCLEOTIDE SEQUENCE [LARGE SCALE GENOMIC DNA]</scope>
    <source>
        <strain evidence="7">NFRAN1</strain>
    </source>
</reference>
<dbReference type="CDD" id="cd00306">
    <property type="entry name" value="Peptidases_S8_S53"/>
    <property type="match status" value="1"/>
</dbReference>
<accession>A0A484IB45</accession>
<dbReference type="Gene3D" id="3.40.50.200">
    <property type="entry name" value="Peptidase S8/S53 domain"/>
    <property type="match status" value="1"/>
</dbReference>
<evidence type="ECO:0000313" key="7">
    <source>
        <dbReference type="EMBL" id="VFJ12900.1"/>
    </source>
</evidence>
<dbReference type="PROSITE" id="PS00138">
    <property type="entry name" value="SUBTILASE_SER"/>
    <property type="match status" value="1"/>
</dbReference>
<name>A0A484IB45_9ARCH</name>
<evidence type="ECO:0000256" key="2">
    <source>
        <dbReference type="ARBA" id="ARBA00022670"/>
    </source>
</evidence>
<dbReference type="Gene3D" id="1.10.101.10">
    <property type="entry name" value="PGBD-like superfamily/PGBD"/>
    <property type="match status" value="1"/>
</dbReference>
<dbReference type="PROSITE" id="PS51892">
    <property type="entry name" value="SUBTILASE"/>
    <property type="match status" value="1"/>
</dbReference>
<sequence length="554" mass="59970">MDNPDNSDKKKLVIDEKNRVQVVVEYTKPKNTDSRDLTLTRDLMQHGFELDTEYGAIPVTSTPDMARSLDSRGMDVVIVRGRIDRNKIKNLEAQPNVVKVWEDTAGIRPFENKDDDFIQISSVDRGLCPIPPCDCDPGTPKGTIHDVAKYLGVHEIHADGIKGQNIVVAVQDGGITAVGRPIKSKDTNDTNWPGKLIPNVIDGSTSDWGTTGVDWDWHGNMCATDVLGIAPDAKLYDLRITGDTLSSAYKNFDWAINRHKLDGTPHIITNSWGYYQKEWDPNYTTNPDHFLTRKVIEAINEGIIVLFAAGNCGGNPCADNRCGSDTGQGKSIWGANGHKQVITVAAVNKNEQYVGYSSCGPAALDPNKPDFASITHFTGFFDSDSGTSAATPIAAGVIALLKQKSPSVNQGEVKNVLMTTAKNKGGSDLKIFLGAGIIQAKAAYDKISKKTVVLTPLPPDELRNRSNGGSGPLVLNDPRSMLVKNLQTILKKLGYDLGNFGPNHDGIDGKFGNKTHAAVVEFQKTHKDINGNKLQTDGKVGKLTAEALNNSVGI</sequence>
<dbReference type="KEGG" id="nfn:NFRAN_0578"/>
<dbReference type="InterPro" id="IPR050131">
    <property type="entry name" value="Peptidase_S8_subtilisin-like"/>
</dbReference>